<organism evidence="3 4">
    <name type="scientific">Drosophila gunungcola</name>
    <name type="common">fruit fly</name>
    <dbReference type="NCBI Taxonomy" id="103775"/>
    <lineage>
        <taxon>Eukaryota</taxon>
        <taxon>Metazoa</taxon>
        <taxon>Ecdysozoa</taxon>
        <taxon>Arthropoda</taxon>
        <taxon>Hexapoda</taxon>
        <taxon>Insecta</taxon>
        <taxon>Pterygota</taxon>
        <taxon>Neoptera</taxon>
        <taxon>Endopterygota</taxon>
        <taxon>Diptera</taxon>
        <taxon>Brachycera</taxon>
        <taxon>Muscomorpha</taxon>
        <taxon>Ephydroidea</taxon>
        <taxon>Drosophilidae</taxon>
        <taxon>Drosophila</taxon>
        <taxon>Sophophora</taxon>
    </lineage>
</organism>
<dbReference type="SUPFAM" id="SSF48065">
    <property type="entry name" value="DBL homology domain (DH-domain)"/>
    <property type="match status" value="1"/>
</dbReference>
<reference evidence="3" key="1">
    <citation type="journal article" date="2023" name="Genome Biol. Evol.">
        <title>Long-read-based Genome Assembly of Drosophila gunungcola Reveals Fewer Chemosensory Genes in Flower-breeding Species.</title>
        <authorList>
            <person name="Negi A."/>
            <person name="Liao B.Y."/>
            <person name="Yeh S.D."/>
        </authorList>
    </citation>
    <scope>NUCLEOTIDE SEQUENCE</scope>
    <source>
        <strain evidence="3">Sukarami</strain>
    </source>
</reference>
<protein>
    <recommendedName>
        <fullName evidence="2">DH domain-containing protein</fullName>
    </recommendedName>
</protein>
<dbReference type="Gene3D" id="1.20.900.10">
    <property type="entry name" value="Dbl homology (DH) domain"/>
    <property type="match status" value="1"/>
</dbReference>
<name>A0A9P9YIZ7_9MUSC</name>
<dbReference type="AlphaFoldDB" id="A0A9P9YIZ7"/>
<feature type="domain" description="DH" evidence="2">
    <location>
        <begin position="1"/>
        <end position="94"/>
    </location>
</feature>
<evidence type="ECO:0000313" key="3">
    <source>
        <dbReference type="EMBL" id="KAI8037681.1"/>
    </source>
</evidence>
<dbReference type="PROSITE" id="PS50010">
    <property type="entry name" value="DH_2"/>
    <property type="match status" value="1"/>
</dbReference>
<comment type="caution">
    <text evidence="3">The sequence shown here is derived from an EMBL/GenBank/DDBJ whole genome shotgun (WGS) entry which is preliminary data.</text>
</comment>
<dbReference type="GO" id="GO:0005737">
    <property type="term" value="C:cytoplasm"/>
    <property type="evidence" value="ECO:0007669"/>
    <property type="project" value="TreeGrafter"/>
</dbReference>
<dbReference type="Proteomes" id="UP001059596">
    <property type="component" value="Unassembled WGS sequence"/>
</dbReference>
<feature type="non-terminal residue" evidence="3">
    <location>
        <position position="1"/>
    </location>
</feature>
<dbReference type="EMBL" id="JAMKOV010000011">
    <property type="protein sequence ID" value="KAI8037681.1"/>
    <property type="molecule type" value="Genomic_DNA"/>
</dbReference>
<sequence length="94" mass="11107">GYCDRLKSDDLAPETLQGNEDILFGNLQELYTFHNDVFLKDLENCISTTELVALCFVQRRDTFFQLYSLYCQNIPRSERFRQTLVDTHLFLQDC</sequence>
<accession>A0A9P9YIZ7</accession>
<evidence type="ECO:0000256" key="1">
    <source>
        <dbReference type="ARBA" id="ARBA00022658"/>
    </source>
</evidence>
<dbReference type="InterPro" id="IPR051336">
    <property type="entry name" value="RhoGEF_Guanine_NuclExch_SF"/>
</dbReference>
<dbReference type="Pfam" id="PF00621">
    <property type="entry name" value="RhoGEF"/>
    <property type="match status" value="1"/>
</dbReference>
<dbReference type="InterPro" id="IPR035899">
    <property type="entry name" value="DBL_dom_sf"/>
</dbReference>
<dbReference type="InterPro" id="IPR000219">
    <property type="entry name" value="DH_dom"/>
</dbReference>
<dbReference type="PANTHER" id="PTHR22826">
    <property type="entry name" value="RHO GUANINE EXCHANGE FACTOR-RELATED"/>
    <property type="match status" value="1"/>
</dbReference>
<keyword evidence="4" id="KW-1185">Reference proteome</keyword>
<evidence type="ECO:0000313" key="4">
    <source>
        <dbReference type="Proteomes" id="UP001059596"/>
    </source>
</evidence>
<feature type="non-terminal residue" evidence="3">
    <location>
        <position position="94"/>
    </location>
</feature>
<dbReference type="PANTHER" id="PTHR22826:SF211">
    <property type="entry name" value="LD43457P"/>
    <property type="match status" value="1"/>
</dbReference>
<dbReference type="GO" id="GO:0005085">
    <property type="term" value="F:guanyl-nucleotide exchange factor activity"/>
    <property type="evidence" value="ECO:0007669"/>
    <property type="project" value="UniProtKB-KW"/>
</dbReference>
<gene>
    <name evidence="3" type="ORF">M5D96_009486</name>
</gene>
<proteinExistence type="predicted"/>
<evidence type="ECO:0000259" key="2">
    <source>
        <dbReference type="PROSITE" id="PS50010"/>
    </source>
</evidence>
<keyword evidence="1" id="KW-0344">Guanine-nucleotide releasing factor</keyword>